<proteinExistence type="predicted"/>
<gene>
    <name evidence="1" type="ORF">GGR91_000620</name>
</gene>
<dbReference type="Proteomes" id="UP000581447">
    <property type="component" value="Unassembled WGS sequence"/>
</dbReference>
<comment type="caution">
    <text evidence="1">The sequence shown here is derived from an EMBL/GenBank/DDBJ whole genome shotgun (WGS) entry which is preliminary data.</text>
</comment>
<reference evidence="1 2" key="1">
    <citation type="submission" date="2020-08" db="EMBL/GenBank/DDBJ databases">
        <title>Genomic Encyclopedia of Type Strains, Phase IV (KMG-IV): sequencing the most valuable type-strain genomes for metagenomic binning, comparative biology and taxonomic classification.</title>
        <authorList>
            <person name="Goeker M."/>
        </authorList>
    </citation>
    <scope>NUCLEOTIDE SEQUENCE [LARGE SCALE GENOMIC DNA]</scope>
    <source>
        <strain evidence="1 2">DSM 29050</strain>
    </source>
</reference>
<organism evidence="1 2">
    <name type="scientific">Sphingorhabdus rigui</name>
    <dbReference type="NCBI Taxonomy" id="1282858"/>
    <lineage>
        <taxon>Bacteria</taxon>
        <taxon>Pseudomonadati</taxon>
        <taxon>Pseudomonadota</taxon>
        <taxon>Alphaproteobacteria</taxon>
        <taxon>Sphingomonadales</taxon>
        <taxon>Sphingomonadaceae</taxon>
        <taxon>Sphingorhabdus</taxon>
    </lineage>
</organism>
<dbReference type="RefSeq" id="WP_183939957.1">
    <property type="nucleotide sequence ID" value="NZ_BAABBG010000001.1"/>
</dbReference>
<sequence>MISEFERYHGAAIRDLVVGCQKPLRIEANDDAGRVNTFIINRKIGIYIKHSASRLPPWQFTYGDENIAEVERLRKKCRSVWLVHVCGQDGFVALTLNEFRMINPVDAQTTRFVRVDRDRNTMYRVNGTDGKLGRSKRRGLNAIYEEL</sequence>
<evidence type="ECO:0000313" key="2">
    <source>
        <dbReference type="Proteomes" id="UP000581447"/>
    </source>
</evidence>
<dbReference type="AlphaFoldDB" id="A0A840AW85"/>
<evidence type="ECO:0000313" key="1">
    <source>
        <dbReference type="EMBL" id="MBB3942398.1"/>
    </source>
</evidence>
<name>A0A840AW85_9SPHN</name>
<accession>A0A840AW85</accession>
<keyword evidence="2" id="KW-1185">Reference proteome</keyword>
<dbReference type="EMBL" id="JACIEA010000001">
    <property type="protein sequence ID" value="MBB3942398.1"/>
    <property type="molecule type" value="Genomic_DNA"/>
</dbReference>
<protein>
    <submittedName>
        <fullName evidence="1">Uncharacterized protein</fullName>
    </submittedName>
</protein>